<gene>
    <name evidence="1" type="ORF">FEE96_15000</name>
</gene>
<organism evidence="1 2">
    <name type="scientific">Parasedimentitalea maritima</name>
    <dbReference type="NCBI Taxonomy" id="2578117"/>
    <lineage>
        <taxon>Bacteria</taxon>
        <taxon>Pseudomonadati</taxon>
        <taxon>Pseudomonadota</taxon>
        <taxon>Alphaproteobacteria</taxon>
        <taxon>Rhodobacterales</taxon>
        <taxon>Paracoccaceae</taxon>
        <taxon>Parasedimentitalea</taxon>
    </lineage>
</organism>
<proteinExistence type="predicted"/>
<accession>A0ABY2UT39</accession>
<dbReference type="RefSeq" id="WP_138163928.1">
    <property type="nucleotide sequence ID" value="NZ_VAUA01000007.1"/>
</dbReference>
<comment type="caution">
    <text evidence="1">The sequence shown here is derived from an EMBL/GenBank/DDBJ whole genome shotgun (WGS) entry which is preliminary data.</text>
</comment>
<protein>
    <recommendedName>
        <fullName evidence="3">OmpH family outer membrane protein</fullName>
    </recommendedName>
</protein>
<dbReference type="Proteomes" id="UP000305041">
    <property type="component" value="Unassembled WGS sequence"/>
</dbReference>
<reference evidence="1 2" key="1">
    <citation type="submission" date="2019-05" db="EMBL/GenBank/DDBJ databases">
        <title>Draft genome sequence of Pelagicola sp. DSW4-44.</title>
        <authorList>
            <person name="Oh J."/>
        </authorList>
    </citation>
    <scope>NUCLEOTIDE SEQUENCE [LARGE SCALE GENOMIC DNA]</scope>
    <source>
        <strain evidence="1 2">DSW4-44</strain>
    </source>
</reference>
<evidence type="ECO:0000313" key="1">
    <source>
        <dbReference type="EMBL" id="TLP61542.1"/>
    </source>
</evidence>
<keyword evidence="2" id="KW-1185">Reference proteome</keyword>
<dbReference type="EMBL" id="VAUA01000007">
    <property type="protein sequence ID" value="TLP61542.1"/>
    <property type="molecule type" value="Genomic_DNA"/>
</dbReference>
<evidence type="ECO:0000313" key="2">
    <source>
        <dbReference type="Proteomes" id="UP000305041"/>
    </source>
</evidence>
<evidence type="ECO:0008006" key="3">
    <source>
        <dbReference type="Google" id="ProtNLM"/>
    </source>
</evidence>
<sequence>MNFFASIFNRTNLIASGFGGACSVVGLLVALNQGSIDKAVSENVAITSLKEQLTAQQRQLDVFERRQSAALGEVKKEQELLRREALVYGSERNKMAVQELNDRFDALAVKIETLPKVAGGGVDPIALGKAVEQVKLDLTIEFQRWLAEMPVSGNAGISESDVQLLLGNVRAELMTSVSSAIEAKFSSLSRAVGDGVPIATKRRIHFVEKDCVYLQSMPKQFTQKFRRGQEFCWEPSQLWFEITKVDSYRFYFRYVGGGSYDCYYEHACYIGSEEDGTRYKVRVEQIYEKDAIVFAEVNFLKID</sequence>
<name>A0ABY2UT39_9RHOB</name>